<accession>A0A1F6TKH0</accession>
<sequence length="121" mass="13857">MESKKRIVLIIVIGALIIGNVFFALNYFLLNRELNSAYSIRDKAEVNTKVVNFASMFVKKVLQADKEVDFETRLSLENAVRDLKDKEVMEEWQNFTGSSTEAEAQNSVKKLLEILISKIQK</sequence>
<keyword evidence="1" id="KW-0812">Transmembrane</keyword>
<protein>
    <submittedName>
        <fullName evidence="2">Uncharacterized protein</fullName>
    </submittedName>
</protein>
<dbReference type="Proteomes" id="UP000176484">
    <property type="component" value="Unassembled WGS sequence"/>
</dbReference>
<keyword evidence="1" id="KW-1133">Transmembrane helix</keyword>
<evidence type="ECO:0000256" key="1">
    <source>
        <dbReference type="SAM" id="Phobius"/>
    </source>
</evidence>
<comment type="caution">
    <text evidence="2">The sequence shown here is derived from an EMBL/GenBank/DDBJ whole genome shotgun (WGS) entry which is preliminary data.</text>
</comment>
<organism evidence="2 3">
    <name type="scientific">Candidatus Nomurabacteria bacterium GWB1_40_6</name>
    <dbReference type="NCBI Taxonomy" id="1801727"/>
    <lineage>
        <taxon>Bacteria</taxon>
        <taxon>Candidatus Nomuraibacteriota</taxon>
    </lineage>
</organism>
<dbReference type="EMBL" id="MFTD01000043">
    <property type="protein sequence ID" value="OGI45624.1"/>
    <property type="molecule type" value="Genomic_DNA"/>
</dbReference>
<dbReference type="AlphaFoldDB" id="A0A1F6TKH0"/>
<keyword evidence="1" id="KW-0472">Membrane</keyword>
<proteinExistence type="predicted"/>
<evidence type="ECO:0000313" key="3">
    <source>
        <dbReference type="Proteomes" id="UP000176484"/>
    </source>
</evidence>
<feature type="transmembrane region" description="Helical" evidence="1">
    <location>
        <begin position="7"/>
        <end position="30"/>
    </location>
</feature>
<reference evidence="2 3" key="1">
    <citation type="journal article" date="2016" name="Nat. Commun.">
        <title>Thousands of microbial genomes shed light on interconnected biogeochemical processes in an aquifer system.</title>
        <authorList>
            <person name="Anantharaman K."/>
            <person name="Brown C.T."/>
            <person name="Hug L.A."/>
            <person name="Sharon I."/>
            <person name="Castelle C.J."/>
            <person name="Probst A.J."/>
            <person name="Thomas B.C."/>
            <person name="Singh A."/>
            <person name="Wilkins M.J."/>
            <person name="Karaoz U."/>
            <person name="Brodie E.L."/>
            <person name="Williams K.H."/>
            <person name="Hubbard S.S."/>
            <person name="Banfield J.F."/>
        </authorList>
    </citation>
    <scope>NUCLEOTIDE SEQUENCE [LARGE SCALE GENOMIC DNA]</scope>
</reference>
<evidence type="ECO:0000313" key="2">
    <source>
        <dbReference type="EMBL" id="OGI45624.1"/>
    </source>
</evidence>
<name>A0A1F6TKH0_9BACT</name>
<gene>
    <name evidence="2" type="ORF">A2121_01605</name>
</gene>